<dbReference type="RefSeq" id="WP_014548056.1">
    <property type="nucleotide sequence ID" value="NC_017449.1"/>
</dbReference>
<name>F4BKB0_9GAMM</name>
<dbReference type="Proteomes" id="UP000008303">
    <property type="component" value="Chromosome"/>
</dbReference>
<accession>F4BKB0</accession>
<reference evidence="2" key="1">
    <citation type="journal article" date="2011" name="Appl. Environ. Microbiol.">
        <title>Common ancestry and novel genetic traits of Francisella novicida-like isolates from North America and Australia as revealed by comparative genomic analyses.</title>
        <authorList>
            <person name="Siddaramappa S."/>
            <person name="Challacombe J.F."/>
            <person name="Petersen J.M."/>
            <person name="Pillai S."/>
            <person name="Hogg G."/>
            <person name="Kuske C.R."/>
        </authorList>
    </citation>
    <scope>NUCLEOTIDE SEQUENCE [LARGE SCALE GENOMIC DNA]</scope>
    <source>
        <strain evidence="2">3523</strain>
    </source>
</reference>
<proteinExistence type="predicted"/>
<evidence type="ECO:0000313" key="1">
    <source>
        <dbReference type="EMBL" id="AEB28604.1"/>
    </source>
</evidence>
<gene>
    <name evidence="1" type="ordered locus">FN3523_0747</name>
</gene>
<dbReference type="AlphaFoldDB" id="F4BKB0"/>
<dbReference type="PATRIC" id="fig|676032.3.peg.750"/>
<dbReference type="HOGENOM" id="CLU_2206184_0_0_6"/>
<organism evidence="1 2">
    <name type="scientific">Francisella hispaniensis</name>
    <dbReference type="NCBI Taxonomy" id="622488"/>
    <lineage>
        <taxon>Bacteria</taxon>
        <taxon>Pseudomonadati</taxon>
        <taxon>Pseudomonadota</taxon>
        <taxon>Gammaproteobacteria</taxon>
        <taxon>Thiotrichales</taxon>
        <taxon>Francisellaceae</taxon>
        <taxon>Francisella</taxon>
    </lineage>
</organism>
<evidence type="ECO:0000313" key="2">
    <source>
        <dbReference type="Proteomes" id="UP000008303"/>
    </source>
</evidence>
<dbReference type="KEGG" id="fcn:FN3523_0747"/>
<dbReference type="EMBL" id="CP002558">
    <property type="protein sequence ID" value="AEB28604.1"/>
    <property type="molecule type" value="Genomic_DNA"/>
</dbReference>
<sequence length="107" mass="11715">MKKTKLKSTQANLPKVGKYVGILLVINVFSAGYSAENDNSSSWDDFQEKVSDTSDAVATKTKKVYYKTKDALSDTGDVIAAKTKKAYYKAKDAITPEPSEDNPNVND</sequence>
<protein>
    <submittedName>
        <fullName evidence="1">Uncharacterized protein</fullName>
    </submittedName>
</protein>